<keyword evidence="1" id="KW-0472">Membrane</keyword>
<gene>
    <name evidence="2" type="ORF">L207DRAFT_622852</name>
</gene>
<evidence type="ECO:0000256" key="1">
    <source>
        <dbReference type="SAM" id="Phobius"/>
    </source>
</evidence>
<dbReference type="EMBL" id="KZ613943">
    <property type="protein sequence ID" value="PMD42657.1"/>
    <property type="molecule type" value="Genomic_DNA"/>
</dbReference>
<feature type="transmembrane region" description="Helical" evidence="1">
    <location>
        <begin position="328"/>
        <end position="351"/>
    </location>
</feature>
<feature type="transmembrane region" description="Helical" evidence="1">
    <location>
        <begin position="363"/>
        <end position="380"/>
    </location>
</feature>
<feature type="transmembrane region" description="Helical" evidence="1">
    <location>
        <begin position="485"/>
        <end position="504"/>
    </location>
</feature>
<proteinExistence type="predicted"/>
<feature type="transmembrane region" description="Helical" evidence="1">
    <location>
        <begin position="281"/>
        <end position="308"/>
    </location>
</feature>
<organism evidence="2 3">
    <name type="scientific">Hyaloscypha variabilis (strain UAMH 11265 / GT02V1 / F)</name>
    <name type="common">Meliniomyces variabilis</name>
    <dbReference type="NCBI Taxonomy" id="1149755"/>
    <lineage>
        <taxon>Eukaryota</taxon>
        <taxon>Fungi</taxon>
        <taxon>Dikarya</taxon>
        <taxon>Ascomycota</taxon>
        <taxon>Pezizomycotina</taxon>
        <taxon>Leotiomycetes</taxon>
        <taxon>Helotiales</taxon>
        <taxon>Hyaloscyphaceae</taxon>
        <taxon>Hyaloscypha</taxon>
        <taxon>Hyaloscypha variabilis</taxon>
    </lineage>
</organism>
<dbReference type="OrthoDB" id="5332602at2759"/>
<sequence length="519" mass="58697">MMNGTVLSGGPDTSTGSGNNFTRASMIGMFVALQLCQITQPYGSLLFRGSGGAFWRCNPISSFTEACIIYFYLGRNVFRTWRRGNGKVMEELQLVAGAVLLLRASNADEDAEGLLDELLTGSLLEPVQDERVETSGAPESTSSEVDIGDASIVTISTGATPSTVSWQPSLESGNASQANNRTSTSKVAHILHAAFGNNALARRDFRIDLVTAFTELCVIVKMFAIRGNGWFSAAGMLLILGWIAVQNLLIVLHSREMEESDMIDTVWMTARLDKDLLEWEWWWDTLFLALHLPFFGYPCYLISFRPWISPTATGFLAFLNESISVFDGALAFSIANMSLFASLHSIFFGWFGFKRRRRLWKTLLYLLLPIMLAWLFLAAFSHSQQIYDPKQSRFCRGGNFKYFFSVDTNLHRLVDQGYKFLYKTLWLLFFLVVITIPYVLLTVPNGSEWDFFELLLPFFAASIPNWHWIKSTVEFLEKRFDRRKASLGNAIFVLIVFIIYLVHYDAAKSYQPEWTSILG</sequence>
<accession>A0A2J6RVX0</accession>
<evidence type="ECO:0000313" key="2">
    <source>
        <dbReference type="EMBL" id="PMD42657.1"/>
    </source>
</evidence>
<keyword evidence="1" id="KW-0812">Transmembrane</keyword>
<protein>
    <submittedName>
        <fullName evidence="2">Uncharacterized protein</fullName>
    </submittedName>
</protein>
<keyword evidence="1" id="KW-1133">Transmembrane helix</keyword>
<dbReference type="Proteomes" id="UP000235786">
    <property type="component" value="Unassembled WGS sequence"/>
</dbReference>
<feature type="transmembrane region" description="Helical" evidence="1">
    <location>
        <begin position="230"/>
        <end position="252"/>
    </location>
</feature>
<keyword evidence="3" id="KW-1185">Reference proteome</keyword>
<evidence type="ECO:0000313" key="3">
    <source>
        <dbReference type="Proteomes" id="UP000235786"/>
    </source>
</evidence>
<feature type="transmembrane region" description="Helical" evidence="1">
    <location>
        <begin position="420"/>
        <end position="441"/>
    </location>
</feature>
<reference evidence="2 3" key="1">
    <citation type="submission" date="2016-04" db="EMBL/GenBank/DDBJ databases">
        <title>A degradative enzymes factory behind the ericoid mycorrhizal symbiosis.</title>
        <authorList>
            <consortium name="DOE Joint Genome Institute"/>
            <person name="Martino E."/>
            <person name="Morin E."/>
            <person name="Grelet G."/>
            <person name="Kuo A."/>
            <person name="Kohler A."/>
            <person name="Daghino S."/>
            <person name="Barry K."/>
            <person name="Choi C."/>
            <person name="Cichocki N."/>
            <person name="Clum A."/>
            <person name="Copeland A."/>
            <person name="Hainaut M."/>
            <person name="Haridas S."/>
            <person name="Labutti K."/>
            <person name="Lindquist E."/>
            <person name="Lipzen A."/>
            <person name="Khouja H.-R."/>
            <person name="Murat C."/>
            <person name="Ohm R."/>
            <person name="Olson A."/>
            <person name="Spatafora J."/>
            <person name="Veneault-Fourrey C."/>
            <person name="Henrissat B."/>
            <person name="Grigoriev I."/>
            <person name="Martin F."/>
            <person name="Perotto S."/>
        </authorList>
    </citation>
    <scope>NUCLEOTIDE SEQUENCE [LARGE SCALE GENOMIC DNA]</scope>
    <source>
        <strain evidence="2 3">F</strain>
    </source>
</reference>
<dbReference type="AlphaFoldDB" id="A0A2J6RVX0"/>
<name>A0A2J6RVX0_HYAVF</name>